<keyword evidence="5" id="KW-0406">Ion transport</keyword>
<feature type="transmembrane region" description="Helical" evidence="7">
    <location>
        <begin position="276"/>
        <end position="295"/>
    </location>
</feature>
<feature type="transmembrane region" description="Helical" evidence="7">
    <location>
        <begin position="35"/>
        <end position="54"/>
    </location>
</feature>
<feature type="transmembrane region" description="Helical" evidence="7">
    <location>
        <begin position="98"/>
        <end position="120"/>
    </location>
</feature>
<evidence type="ECO:0000256" key="6">
    <source>
        <dbReference type="ARBA" id="ARBA00023136"/>
    </source>
</evidence>
<dbReference type="GO" id="GO:0015297">
    <property type="term" value="F:antiporter activity"/>
    <property type="evidence" value="ECO:0007669"/>
    <property type="project" value="InterPro"/>
</dbReference>
<evidence type="ECO:0000256" key="2">
    <source>
        <dbReference type="ARBA" id="ARBA00022448"/>
    </source>
</evidence>
<evidence type="ECO:0000256" key="5">
    <source>
        <dbReference type="ARBA" id="ARBA00023065"/>
    </source>
</evidence>
<evidence type="ECO:0000313" key="9">
    <source>
        <dbReference type="EMBL" id="GIL29668.1"/>
    </source>
</evidence>
<organism evidence="9 10">
    <name type="scientific">Actinocatenispora comari</name>
    <dbReference type="NCBI Taxonomy" id="2807577"/>
    <lineage>
        <taxon>Bacteria</taxon>
        <taxon>Bacillati</taxon>
        <taxon>Actinomycetota</taxon>
        <taxon>Actinomycetes</taxon>
        <taxon>Micromonosporales</taxon>
        <taxon>Micromonosporaceae</taxon>
        <taxon>Actinocatenispora</taxon>
    </lineage>
</organism>
<sequence length="409" mass="42316">MSSHDVQLLLLDLAIILAAARLLGAVARALRQPAVVGEIIAGIALGPTLLGHTLDAQLFPASVGHALTSLADLGLIPFMFLLGYELDRRLIRGRERIAISVSIGSLVLPAALGLALGLWLAHRHHAADPVVLALFVGAAMSVTAFPVLARILTDSGLERTRLGGLALASAALDDVVAWGLLAGVAAMAGATAGTGGRLIFAPVYAAVLVFVLRPLLRVVVRKTGPTRLVVVVVGMVLSSLATEWMGMHLIFGAFAFGAALPRGGELAADLVRMLRPVSVLLLPIYFVLAGQAVDLTRLGFGGLLELCLVLVVAIGGKFVGTWIGAVSAGAGRREASALAALMNSRGLTELVILTVGLQLGVLDGSLYSLMVVMALLTTAMTGPLLRLSRPQTDVPTVTAEPVPEAIAPR</sequence>
<dbReference type="EMBL" id="BOPO01000101">
    <property type="protein sequence ID" value="GIL29668.1"/>
    <property type="molecule type" value="Genomic_DNA"/>
</dbReference>
<dbReference type="PANTHER" id="PTHR32468">
    <property type="entry name" value="CATION/H + ANTIPORTER"/>
    <property type="match status" value="1"/>
</dbReference>
<name>A0A8J4AEN6_9ACTN</name>
<dbReference type="InterPro" id="IPR050794">
    <property type="entry name" value="CPA2_transporter"/>
</dbReference>
<dbReference type="InterPro" id="IPR006153">
    <property type="entry name" value="Cation/H_exchanger_TM"/>
</dbReference>
<evidence type="ECO:0000313" key="10">
    <source>
        <dbReference type="Proteomes" id="UP000614996"/>
    </source>
</evidence>
<dbReference type="InterPro" id="IPR038770">
    <property type="entry name" value="Na+/solute_symporter_sf"/>
</dbReference>
<dbReference type="PANTHER" id="PTHR32468:SF0">
    <property type="entry name" value="K(+)_H(+) ANTIPORTER 1"/>
    <property type="match status" value="1"/>
</dbReference>
<dbReference type="AlphaFoldDB" id="A0A8J4AEN6"/>
<comment type="subcellular location">
    <subcellularLocation>
        <location evidence="1">Membrane</location>
        <topology evidence="1">Multi-pass membrane protein</topology>
    </subcellularLocation>
</comment>
<dbReference type="GO" id="GO:0016020">
    <property type="term" value="C:membrane"/>
    <property type="evidence" value="ECO:0007669"/>
    <property type="project" value="UniProtKB-SubCell"/>
</dbReference>
<dbReference type="Gene3D" id="1.20.1530.20">
    <property type="match status" value="1"/>
</dbReference>
<dbReference type="RefSeq" id="WP_207127334.1">
    <property type="nucleotide sequence ID" value="NZ_BOPO01000101.1"/>
</dbReference>
<evidence type="ECO:0000256" key="1">
    <source>
        <dbReference type="ARBA" id="ARBA00004141"/>
    </source>
</evidence>
<keyword evidence="2" id="KW-0813">Transport</keyword>
<evidence type="ECO:0000259" key="8">
    <source>
        <dbReference type="Pfam" id="PF00999"/>
    </source>
</evidence>
<evidence type="ECO:0000256" key="3">
    <source>
        <dbReference type="ARBA" id="ARBA00022692"/>
    </source>
</evidence>
<keyword evidence="3 7" id="KW-0812">Transmembrane</keyword>
<evidence type="ECO:0000256" key="7">
    <source>
        <dbReference type="SAM" id="Phobius"/>
    </source>
</evidence>
<gene>
    <name evidence="9" type="ORF">NUM_49220</name>
</gene>
<feature type="transmembrane region" description="Helical" evidence="7">
    <location>
        <begin position="307"/>
        <end position="330"/>
    </location>
</feature>
<feature type="transmembrane region" description="Helical" evidence="7">
    <location>
        <begin position="66"/>
        <end position="86"/>
    </location>
</feature>
<feature type="transmembrane region" description="Helical" evidence="7">
    <location>
        <begin position="165"/>
        <end position="192"/>
    </location>
</feature>
<feature type="transmembrane region" description="Helical" evidence="7">
    <location>
        <begin position="6"/>
        <end position="23"/>
    </location>
</feature>
<proteinExistence type="predicted"/>
<feature type="transmembrane region" description="Helical" evidence="7">
    <location>
        <begin position="198"/>
        <end position="216"/>
    </location>
</feature>
<evidence type="ECO:0000256" key="4">
    <source>
        <dbReference type="ARBA" id="ARBA00022989"/>
    </source>
</evidence>
<reference evidence="10" key="1">
    <citation type="journal article" date="2021" name="Int. J. Syst. Evol. Microbiol.">
        <title>Actinocatenispora comari sp. nov., an endophytic actinomycete isolated from aerial parts of Comarum salesowianum.</title>
        <authorList>
            <person name="Oyunbileg N."/>
            <person name="Iizaka Y."/>
            <person name="Hamada M."/>
            <person name="Davaapurev B.O."/>
            <person name="Fukumoto A."/>
            <person name="Tsetseg B."/>
            <person name="Kato F."/>
            <person name="Tamura T."/>
            <person name="Batkhuu J."/>
            <person name="Anzai Y."/>
        </authorList>
    </citation>
    <scope>NUCLEOTIDE SEQUENCE [LARGE SCALE GENOMIC DNA]</scope>
    <source>
        <strain evidence="10">NUM-2625</strain>
    </source>
</reference>
<protein>
    <recommendedName>
        <fullName evidence="8">Cation/H+ exchanger transmembrane domain-containing protein</fullName>
    </recommendedName>
</protein>
<feature type="domain" description="Cation/H+ exchanger transmembrane" evidence="8">
    <location>
        <begin position="20"/>
        <end position="385"/>
    </location>
</feature>
<feature type="transmembrane region" description="Helical" evidence="7">
    <location>
        <begin position="228"/>
        <end position="256"/>
    </location>
</feature>
<keyword evidence="6 7" id="KW-0472">Membrane</keyword>
<keyword evidence="10" id="KW-1185">Reference proteome</keyword>
<dbReference type="Proteomes" id="UP000614996">
    <property type="component" value="Unassembled WGS sequence"/>
</dbReference>
<feature type="transmembrane region" description="Helical" evidence="7">
    <location>
        <begin position="132"/>
        <end position="153"/>
    </location>
</feature>
<accession>A0A8J4AEN6</accession>
<dbReference type="Pfam" id="PF00999">
    <property type="entry name" value="Na_H_Exchanger"/>
    <property type="match status" value="1"/>
</dbReference>
<dbReference type="GO" id="GO:1902600">
    <property type="term" value="P:proton transmembrane transport"/>
    <property type="evidence" value="ECO:0007669"/>
    <property type="project" value="InterPro"/>
</dbReference>
<keyword evidence="4 7" id="KW-1133">Transmembrane helix</keyword>
<comment type="caution">
    <text evidence="9">The sequence shown here is derived from an EMBL/GenBank/DDBJ whole genome shotgun (WGS) entry which is preliminary data.</text>
</comment>